<dbReference type="EMBL" id="BJWF01000001">
    <property type="protein sequence ID" value="GEL90741.1"/>
    <property type="molecule type" value="Genomic_DNA"/>
</dbReference>
<name>A0A511IY98_9ENTE</name>
<dbReference type="Proteomes" id="UP000321830">
    <property type="component" value="Unassembled WGS sequence"/>
</dbReference>
<evidence type="ECO:0000313" key="2">
    <source>
        <dbReference type="Proteomes" id="UP000321830"/>
    </source>
</evidence>
<comment type="caution">
    <text evidence="1">The sequence shown here is derived from an EMBL/GenBank/DDBJ whole genome shotgun (WGS) entry which is preliminary data.</text>
</comment>
<proteinExistence type="predicted"/>
<dbReference type="Pfam" id="PF17924">
    <property type="entry name" value="TetR_C_19"/>
    <property type="match status" value="1"/>
</dbReference>
<evidence type="ECO:0000313" key="1">
    <source>
        <dbReference type="EMBL" id="GEL90741.1"/>
    </source>
</evidence>
<dbReference type="RefSeq" id="WP_010750981.1">
    <property type="nucleotide sequence ID" value="NZ_BJWF01000001.1"/>
</dbReference>
<dbReference type="InterPro" id="IPR009057">
    <property type="entry name" value="Homeodomain-like_sf"/>
</dbReference>
<accession>A0A511IY98</accession>
<organism evidence="1 2">
    <name type="scientific">Enterococcus villorum</name>
    <dbReference type="NCBI Taxonomy" id="112904"/>
    <lineage>
        <taxon>Bacteria</taxon>
        <taxon>Bacillati</taxon>
        <taxon>Bacillota</taxon>
        <taxon>Bacilli</taxon>
        <taxon>Lactobacillales</taxon>
        <taxon>Enterococcaceae</taxon>
        <taxon>Enterococcus</taxon>
    </lineage>
</organism>
<dbReference type="Gene3D" id="1.10.357.10">
    <property type="entry name" value="Tetracycline Repressor, domain 2"/>
    <property type="match status" value="1"/>
</dbReference>
<reference evidence="1 2" key="1">
    <citation type="submission" date="2019-07" db="EMBL/GenBank/DDBJ databases">
        <title>Whole genome shotgun sequence of Enterococcus villorum NBRC 100699.</title>
        <authorList>
            <person name="Hosoyama A."/>
            <person name="Uohara A."/>
            <person name="Ohji S."/>
            <person name="Ichikawa N."/>
        </authorList>
    </citation>
    <scope>NUCLEOTIDE SEQUENCE [LARGE SCALE GENOMIC DNA]</scope>
    <source>
        <strain evidence="1 2">NBRC 100699</strain>
    </source>
</reference>
<sequence length="201" mass="23533">MPKATFLNLSSSKKQRILEILLQNFSNRHMQVKVADIVEGIGMSRGAFYKYFEDLEDAYTYTIHHYSVYVHHNILKSISNNQKNFFQGIESYLAWCTTLDRSSSDWLAIQLLTKSNDVSTQKRITSSSESKMLKEWFKLLEMNDFSIKSEDEALSFLYFVMELIIHSLTDFIANDWTSEQLLQDFHYKVKWLTPGLTKKGK</sequence>
<gene>
    <name evidence="1" type="ORF">EVI01_00780</name>
</gene>
<evidence type="ECO:0008006" key="3">
    <source>
        <dbReference type="Google" id="ProtNLM"/>
    </source>
</evidence>
<protein>
    <recommendedName>
        <fullName evidence="3">TetR family transcriptional regulator</fullName>
    </recommendedName>
</protein>
<dbReference type="SUPFAM" id="SSF46689">
    <property type="entry name" value="Homeodomain-like"/>
    <property type="match status" value="1"/>
</dbReference>
<dbReference type="AlphaFoldDB" id="A0A511IY98"/>